<evidence type="ECO:0000256" key="6">
    <source>
        <dbReference type="ARBA" id="ARBA00049460"/>
    </source>
</evidence>
<dbReference type="PANTHER" id="PTHR42778:SF1">
    <property type="entry name" value="2-AMINOETHYLPHOSPHONATE--PYRUVATE TRANSAMINASE"/>
    <property type="match status" value="1"/>
</dbReference>
<dbReference type="EC" id="2.6.1.37" evidence="7"/>
<comment type="similarity">
    <text evidence="7">Belongs to the class-V pyridoxal-phosphate-dependent aminotransferase family. PhnW subfamily.</text>
</comment>
<dbReference type="InterPro" id="IPR015421">
    <property type="entry name" value="PyrdxlP-dep_Trfase_major"/>
</dbReference>
<comment type="catalytic activity">
    <reaction evidence="6 7">
        <text>(2-aminoethyl)phosphonate + pyruvate = phosphonoacetaldehyde + L-alanine</text>
        <dbReference type="Rhea" id="RHEA:17021"/>
        <dbReference type="ChEBI" id="CHEBI:15361"/>
        <dbReference type="ChEBI" id="CHEBI:57418"/>
        <dbReference type="ChEBI" id="CHEBI:57972"/>
        <dbReference type="ChEBI" id="CHEBI:58383"/>
        <dbReference type="EC" id="2.6.1.37"/>
    </reaction>
</comment>
<sequence>MEKPYLLLTPGPLTTTASVKEVMLKDWCTWDDDYKMIVQEIRSMLLQLGHASEEKYTAVPIQGSGTFGVEATIGTVVPKDGKLLVLINGAYGQRIQDIAVVLGIPHRTLVFAPDQLPDSAQLNTVLEQDTEITHVAFVHCETTTGILNPLEDIVKVIKMHGRTAIVDAMSSFGGTPIAVEMLGIDYLISSANKCIQGVPGFSFVLSNSSELAKCKGNARSLSLDLYDQWQVMDKEAGKWRFTSPTHVVRAFYQALLELVEEGGVEQRHSRYVSNQQTLVRLMEQAGFKAFLPADVQSPFITTFEYLDHDLFSFEALYRFLKEKGFVIYPGKLSEVQVFRIGTIGDVREADIARLCEAVSSYVTTIQRES</sequence>
<keyword evidence="5 7" id="KW-0670">Pyruvate</keyword>
<dbReference type="GO" id="GO:0047304">
    <property type="term" value="F:2-aminoethylphosphonate-pyruvate transaminase activity"/>
    <property type="evidence" value="ECO:0007669"/>
    <property type="project" value="UniProtKB-EC"/>
</dbReference>
<dbReference type="PIRSF" id="PIRSF000524">
    <property type="entry name" value="SPT"/>
    <property type="match status" value="1"/>
</dbReference>
<dbReference type="Gene3D" id="3.90.1150.10">
    <property type="entry name" value="Aspartate Aminotransferase, domain 1"/>
    <property type="match status" value="1"/>
</dbReference>
<keyword evidence="3 7" id="KW-0808">Transferase</keyword>
<dbReference type="NCBIfam" id="TIGR02326">
    <property type="entry name" value="transamin_PhnW"/>
    <property type="match status" value="1"/>
</dbReference>
<evidence type="ECO:0000313" key="9">
    <source>
        <dbReference type="EMBL" id="MFC4303780.1"/>
    </source>
</evidence>
<evidence type="ECO:0000256" key="5">
    <source>
        <dbReference type="ARBA" id="ARBA00023317"/>
    </source>
</evidence>
<feature type="domain" description="Aminotransferase class V" evidence="8">
    <location>
        <begin position="60"/>
        <end position="330"/>
    </location>
</feature>
<gene>
    <name evidence="7 9" type="primary">phnW</name>
    <name evidence="9" type="ORF">ACFO1S_10030</name>
</gene>
<dbReference type="NCBIfam" id="NF010006">
    <property type="entry name" value="PRK13479.1"/>
    <property type="match status" value="1"/>
</dbReference>
<keyword evidence="4 7" id="KW-0663">Pyridoxal phosphate</keyword>
<comment type="caution">
    <text evidence="9">The sequence shown here is derived from an EMBL/GenBank/DDBJ whole genome shotgun (WGS) entry which is preliminary data.</text>
</comment>
<feature type="modified residue" description="N6-(pyridoxal phosphate)lysine" evidence="7">
    <location>
        <position position="193"/>
    </location>
</feature>
<protein>
    <recommendedName>
        <fullName evidence="7">2-aminoethylphosphonate--pyruvate transaminase</fullName>
        <ecNumber evidence="7">2.6.1.37</ecNumber>
    </recommendedName>
    <alternativeName>
        <fullName evidence="7">2-aminoethylphosphonate aminotransferase</fullName>
    </alternativeName>
    <alternativeName>
        <fullName evidence="7">AEP transaminase</fullName>
        <shortName evidence="7">AEPT</shortName>
    </alternativeName>
</protein>
<evidence type="ECO:0000256" key="2">
    <source>
        <dbReference type="ARBA" id="ARBA00022576"/>
    </source>
</evidence>
<dbReference type="EMBL" id="JBHSED010000015">
    <property type="protein sequence ID" value="MFC4303780.1"/>
    <property type="molecule type" value="Genomic_DNA"/>
</dbReference>
<organism evidence="9 10">
    <name type="scientific">Cohnella boryungensis</name>
    <dbReference type="NCBI Taxonomy" id="768479"/>
    <lineage>
        <taxon>Bacteria</taxon>
        <taxon>Bacillati</taxon>
        <taxon>Bacillota</taxon>
        <taxon>Bacilli</taxon>
        <taxon>Bacillales</taxon>
        <taxon>Paenibacillaceae</taxon>
        <taxon>Cohnella</taxon>
    </lineage>
</organism>
<dbReference type="InterPro" id="IPR000192">
    <property type="entry name" value="Aminotrans_V_dom"/>
</dbReference>
<dbReference type="InterPro" id="IPR015424">
    <property type="entry name" value="PyrdxlP-dep_Trfase"/>
</dbReference>
<evidence type="ECO:0000256" key="4">
    <source>
        <dbReference type="ARBA" id="ARBA00022898"/>
    </source>
</evidence>
<dbReference type="InterPro" id="IPR015422">
    <property type="entry name" value="PyrdxlP-dep_Trfase_small"/>
</dbReference>
<dbReference type="InterPro" id="IPR024169">
    <property type="entry name" value="SP_NH2Trfase/AEP_transaminase"/>
</dbReference>
<evidence type="ECO:0000256" key="3">
    <source>
        <dbReference type="ARBA" id="ARBA00022679"/>
    </source>
</evidence>
<evidence type="ECO:0000259" key="8">
    <source>
        <dbReference type="Pfam" id="PF00266"/>
    </source>
</evidence>
<keyword evidence="10" id="KW-1185">Reference proteome</keyword>
<reference evidence="10" key="1">
    <citation type="journal article" date="2019" name="Int. J. Syst. Evol. Microbiol.">
        <title>The Global Catalogue of Microorganisms (GCM) 10K type strain sequencing project: providing services to taxonomists for standard genome sequencing and annotation.</title>
        <authorList>
            <consortium name="The Broad Institute Genomics Platform"/>
            <consortium name="The Broad Institute Genome Sequencing Center for Infectious Disease"/>
            <person name="Wu L."/>
            <person name="Ma J."/>
        </authorList>
    </citation>
    <scope>NUCLEOTIDE SEQUENCE [LARGE SCALE GENOMIC DNA]</scope>
    <source>
        <strain evidence="10">CGMCC 4.1641</strain>
    </source>
</reference>
<evidence type="ECO:0000256" key="7">
    <source>
        <dbReference type="HAMAP-Rule" id="MF_01376"/>
    </source>
</evidence>
<dbReference type="PANTHER" id="PTHR42778">
    <property type="entry name" value="2-AMINOETHYLPHOSPHONATE--PYRUVATE TRANSAMINASE"/>
    <property type="match status" value="1"/>
</dbReference>
<dbReference type="SUPFAM" id="SSF53383">
    <property type="entry name" value="PLP-dependent transferases"/>
    <property type="match status" value="1"/>
</dbReference>
<dbReference type="NCBIfam" id="TIGR03301">
    <property type="entry name" value="PhnW-AepZ"/>
    <property type="match status" value="1"/>
</dbReference>
<dbReference type="Gene3D" id="3.40.640.10">
    <property type="entry name" value="Type I PLP-dependent aspartate aminotransferase-like (Major domain)"/>
    <property type="match status" value="1"/>
</dbReference>
<evidence type="ECO:0000256" key="1">
    <source>
        <dbReference type="ARBA" id="ARBA00001933"/>
    </source>
</evidence>
<evidence type="ECO:0000313" key="10">
    <source>
        <dbReference type="Proteomes" id="UP001595755"/>
    </source>
</evidence>
<dbReference type="Proteomes" id="UP001595755">
    <property type="component" value="Unassembled WGS sequence"/>
</dbReference>
<comment type="function">
    <text evidence="7">Involved in phosphonate degradation.</text>
</comment>
<name>A0ABV8S9P9_9BACL</name>
<proteinExistence type="inferred from homology"/>
<keyword evidence="2 7" id="KW-0032">Aminotransferase</keyword>
<dbReference type="RefSeq" id="WP_204603755.1">
    <property type="nucleotide sequence ID" value="NZ_JBHSED010000015.1"/>
</dbReference>
<dbReference type="HAMAP" id="MF_01376">
    <property type="entry name" value="PhnW_aminotrans_5"/>
    <property type="match status" value="1"/>
</dbReference>
<dbReference type="Pfam" id="PF00266">
    <property type="entry name" value="Aminotran_5"/>
    <property type="match status" value="1"/>
</dbReference>
<comment type="subunit">
    <text evidence="7">Homodimer.</text>
</comment>
<dbReference type="InterPro" id="IPR012703">
    <property type="entry name" value="NH2EtPonate_pyrv_transaminase"/>
</dbReference>
<comment type="cofactor">
    <cofactor evidence="1 7">
        <name>pyridoxal 5'-phosphate</name>
        <dbReference type="ChEBI" id="CHEBI:597326"/>
    </cofactor>
</comment>
<accession>A0ABV8S9P9</accession>